<dbReference type="InterPro" id="IPR019476">
    <property type="entry name" value="T4SS_TraD_DNA-bd"/>
</dbReference>
<accession>A0A510GHY9</accession>
<evidence type="ECO:0000256" key="4">
    <source>
        <dbReference type="ARBA" id="ARBA00022989"/>
    </source>
</evidence>
<evidence type="ECO:0000256" key="6">
    <source>
        <dbReference type="SAM" id="MobiDB-lite"/>
    </source>
</evidence>
<name>A0A510GHY9_9RICK</name>
<dbReference type="GO" id="GO:0005886">
    <property type="term" value="C:plasma membrane"/>
    <property type="evidence" value="ECO:0007669"/>
    <property type="project" value="UniProtKB-SubCell"/>
</dbReference>
<evidence type="ECO:0000256" key="2">
    <source>
        <dbReference type="ARBA" id="ARBA00022475"/>
    </source>
</evidence>
<gene>
    <name evidence="9" type="primary">traD</name>
    <name evidence="9" type="ORF">RAS_p830</name>
</gene>
<feature type="transmembrane region" description="Helical" evidence="7">
    <location>
        <begin position="21"/>
        <end position="43"/>
    </location>
</feature>
<dbReference type="CDD" id="cd01127">
    <property type="entry name" value="TrwB_TraG_TraD_VirD4"/>
    <property type="match status" value="1"/>
</dbReference>
<dbReference type="PANTHER" id="PTHR37937">
    <property type="entry name" value="CONJUGATIVE TRANSFER: DNA TRANSPORT"/>
    <property type="match status" value="1"/>
</dbReference>
<sequence length="660" mass="74614">MLDDYTRGGQIFIHKVRMFRQVIGVSTFWSFVIAALLVVFLTLPQYKAINIFAAKTYMRASFVDFIWDITPKISEDSKRRKPRIDIYDLSIDKASRSVKVTTILNTPKYKQAYMMLKDYIASILFLAAGSTVFLVFLVFMIWSKFGKTARATKHISGSTIKTASEVRKYLKKHNLIGKFHIGDMPLIKNTETRHFLVTGSTGSGKTNLINTLLPQVRDAKHPAIVVDQTGEMIEQYYDPNRGDIIFNPLDARSHSWDFWQDATSNNVAIGEVDPRLEKFAKVLFSFDKRSTGGGNDQFWQNSSEILFTSCVESLIKKDCRTITALKKILTKVNRQDLANLLQGTRAARYFSKNNTTTAESILSVMTTSVRPICLLQDSKQQFSLKQYFQNIEKGSNSWLFLSSSPSQREVTLPLLACILELAVSYLIESGINEQRRIWFVIDELASLGRLNSLSTLLAESRKYGGCVMAATQSLNQLFDKYGHYAGSTLFDQFATKFMFRSTDPSTARLITDIFGNIEYASQQKNTSYGAHEHRDGVSYTEQEKRKSLITTNDIASLKDLECFVGLPEPQIRITKLQLTPAQVERKNKGYIPLSLSEEAALEQALKEKVPSHDSDTENTPLGSMASTDHDINDDINEISDAESEAELEDTRPRKIVFKLT</sequence>
<protein>
    <submittedName>
        <fullName evidence="9">Conjugal transfer protein TraD</fullName>
    </submittedName>
</protein>
<evidence type="ECO:0000256" key="1">
    <source>
        <dbReference type="ARBA" id="ARBA00004651"/>
    </source>
</evidence>
<evidence type="ECO:0000313" key="10">
    <source>
        <dbReference type="Proteomes" id="UP000321183"/>
    </source>
</evidence>
<dbReference type="RefSeq" id="WP_147144324.1">
    <property type="nucleotide sequence ID" value="NZ_AP019564.1"/>
</dbReference>
<keyword evidence="10" id="KW-1185">Reference proteome</keyword>
<dbReference type="Proteomes" id="UP000321183">
    <property type="component" value="Plasmid pRA1"/>
</dbReference>
<evidence type="ECO:0000256" key="7">
    <source>
        <dbReference type="SAM" id="Phobius"/>
    </source>
</evidence>
<keyword evidence="3 7" id="KW-0812">Transmembrane</keyword>
<dbReference type="AlphaFoldDB" id="A0A510GHY9"/>
<keyword evidence="9" id="KW-0614">Plasmid</keyword>
<dbReference type="SUPFAM" id="SSF52540">
    <property type="entry name" value="P-loop containing nucleoside triphosphate hydrolases"/>
    <property type="match status" value="1"/>
</dbReference>
<evidence type="ECO:0000313" key="9">
    <source>
        <dbReference type="EMBL" id="BBJ32487.1"/>
    </source>
</evidence>
<evidence type="ECO:0000256" key="5">
    <source>
        <dbReference type="ARBA" id="ARBA00023136"/>
    </source>
</evidence>
<keyword evidence="2" id="KW-1003">Cell membrane</keyword>
<feature type="transmembrane region" description="Helical" evidence="7">
    <location>
        <begin position="119"/>
        <end position="142"/>
    </location>
</feature>
<feature type="compositionally biased region" description="Polar residues" evidence="6">
    <location>
        <begin position="617"/>
        <end position="626"/>
    </location>
</feature>
<dbReference type="EMBL" id="AP019564">
    <property type="protein sequence ID" value="BBJ32487.1"/>
    <property type="molecule type" value="Genomic_DNA"/>
</dbReference>
<dbReference type="Gene3D" id="3.40.50.300">
    <property type="entry name" value="P-loop containing nucleotide triphosphate hydrolases"/>
    <property type="match status" value="2"/>
</dbReference>
<reference evidence="9 10" key="1">
    <citation type="submission" date="2019-04" db="EMBL/GenBank/DDBJ databases">
        <title>Draft genome sequence of Rickettsia asiatica Maytaro1284.</title>
        <authorList>
            <person name="Thu M."/>
            <person name="Qiu Y."/>
            <person name="Nakao R."/>
        </authorList>
    </citation>
    <scope>NUCLEOTIDE SEQUENCE [LARGE SCALE GENOMIC DNA]</scope>
    <source>
        <strain evidence="9 10">Maytaro1284</strain>
        <plasmid evidence="9 10">pRA1</plasmid>
    </source>
</reference>
<dbReference type="KEGG" id="ras:RAS_p830"/>
<feature type="compositionally biased region" description="Basic and acidic residues" evidence="6">
    <location>
        <begin position="606"/>
        <end position="615"/>
    </location>
</feature>
<evidence type="ECO:0000259" key="8">
    <source>
        <dbReference type="Pfam" id="PF10412"/>
    </source>
</evidence>
<dbReference type="Pfam" id="PF10412">
    <property type="entry name" value="TrwB_AAD_bind"/>
    <property type="match status" value="1"/>
</dbReference>
<keyword evidence="4 7" id="KW-1133">Transmembrane helix</keyword>
<comment type="subcellular location">
    <subcellularLocation>
        <location evidence="1">Cell membrane</location>
        <topology evidence="1">Multi-pass membrane protein</topology>
    </subcellularLocation>
</comment>
<feature type="region of interest" description="Disordered" evidence="6">
    <location>
        <begin position="606"/>
        <end position="634"/>
    </location>
</feature>
<organism evidence="9 10">
    <name type="scientific">Rickettsia asiatica</name>
    <dbReference type="NCBI Taxonomy" id="238800"/>
    <lineage>
        <taxon>Bacteria</taxon>
        <taxon>Pseudomonadati</taxon>
        <taxon>Pseudomonadota</taxon>
        <taxon>Alphaproteobacteria</taxon>
        <taxon>Rickettsiales</taxon>
        <taxon>Rickettsiaceae</taxon>
        <taxon>Rickettsieae</taxon>
        <taxon>Rickettsia</taxon>
        <taxon>spotted fever group</taxon>
    </lineage>
</organism>
<evidence type="ECO:0000256" key="3">
    <source>
        <dbReference type="ARBA" id="ARBA00022692"/>
    </source>
</evidence>
<keyword evidence="5 7" id="KW-0472">Membrane</keyword>
<geneLocation type="plasmid" evidence="9 10">
    <name>pRA1</name>
</geneLocation>
<proteinExistence type="predicted"/>
<dbReference type="InterPro" id="IPR027417">
    <property type="entry name" value="P-loop_NTPase"/>
</dbReference>
<dbReference type="InterPro" id="IPR051539">
    <property type="entry name" value="T4SS-coupling_protein"/>
</dbReference>
<feature type="domain" description="Type IV secretion system coupling protein TraD DNA-binding" evidence="8">
    <location>
        <begin position="179"/>
        <end position="569"/>
    </location>
</feature>
<dbReference type="PANTHER" id="PTHR37937:SF1">
    <property type="entry name" value="CONJUGATIVE TRANSFER: DNA TRANSPORT"/>
    <property type="match status" value="1"/>
</dbReference>